<dbReference type="InterPro" id="IPR028978">
    <property type="entry name" value="Chorismate_lyase_/UTRA_dom_sf"/>
</dbReference>
<dbReference type="Pfam" id="PF07702">
    <property type="entry name" value="UTRA"/>
    <property type="match status" value="1"/>
</dbReference>
<proteinExistence type="predicted"/>
<evidence type="ECO:0000313" key="5">
    <source>
        <dbReference type="EMBL" id="PWC26997.1"/>
    </source>
</evidence>
<dbReference type="InterPro" id="IPR000524">
    <property type="entry name" value="Tscrpt_reg_HTH_GntR"/>
</dbReference>
<keyword evidence="6" id="KW-1185">Reference proteome</keyword>
<dbReference type="PANTHER" id="PTHR44846">
    <property type="entry name" value="MANNOSYL-D-GLYCERATE TRANSPORT/METABOLISM SYSTEM REPRESSOR MNGR-RELATED"/>
    <property type="match status" value="1"/>
</dbReference>
<keyword evidence="1" id="KW-0805">Transcription regulation</keyword>
<sequence>MSRSKLPIRPSLPAREARSAPLSPAVSQLLSSAQPRYASVAATLAGEILDKGRPVGSLLPTEQELAEHFAVSRSTIRQALRRLRELGLVAGAQGVGTRVIADQPRSDYVLAVRSVTDVMGYATPTRLELLSRETVTADAAHAARIGAEAGSRWVHLRGLRWPEDRSRPPISVVDLHVAAEFAAVTTLPELVTTPAYRLIGQRMGVAVAEVLQEITAISLPAPVAELLAVPAGSPGLHIRRRFLAADGRLLEATENHHAAADRFAYALRLGAPEGEG</sequence>
<dbReference type="CDD" id="cd07377">
    <property type="entry name" value="WHTH_GntR"/>
    <property type="match status" value="1"/>
</dbReference>
<dbReference type="AlphaFoldDB" id="A0A2U1UZC0"/>
<evidence type="ECO:0000256" key="3">
    <source>
        <dbReference type="ARBA" id="ARBA00023163"/>
    </source>
</evidence>
<dbReference type="SMART" id="SM00866">
    <property type="entry name" value="UTRA"/>
    <property type="match status" value="1"/>
</dbReference>
<feature type="domain" description="HTH gntR-type" evidence="4">
    <location>
        <begin position="34"/>
        <end position="102"/>
    </location>
</feature>
<keyword evidence="2" id="KW-0238">DNA-binding</keyword>
<dbReference type="SUPFAM" id="SSF46785">
    <property type="entry name" value="Winged helix' DNA-binding domain"/>
    <property type="match status" value="1"/>
</dbReference>
<dbReference type="InterPro" id="IPR036388">
    <property type="entry name" value="WH-like_DNA-bd_sf"/>
</dbReference>
<dbReference type="PANTHER" id="PTHR44846:SF16">
    <property type="entry name" value="TRANSCRIPTIONAL REGULATOR PHNF-RELATED"/>
    <property type="match status" value="1"/>
</dbReference>
<protein>
    <submittedName>
        <fullName evidence="5">GntR family transcriptional regulator</fullName>
    </submittedName>
</protein>
<dbReference type="EMBL" id="PDOA01000020">
    <property type="protein sequence ID" value="PWC26997.1"/>
    <property type="molecule type" value="Genomic_DNA"/>
</dbReference>
<dbReference type="OrthoDB" id="7339934at2"/>
<dbReference type="Gene3D" id="3.40.1410.10">
    <property type="entry name" value="Chorismate lyase-like"/>
    <property type="match status" value="1"/>
</dbReference>
<dbReference type="RefSeq" id="WP_109518742.1">
    <property type="nucleotide sequence ID" value="NZ_PDOA01000020.1"/>
</dbReference>
<accession>A0A2U1UZC0</accession>
<reference evidence="6" key="1">
    <citation type="submission" date="2017-10" db="EMBL/GenBank/DDBJ databases">
        <authorList>
            <person name="Toshchakov S.V."/>
            <person name="Goeva M.A."/>
        </authorList>
    </citation>
    <scope>NUCLEOTIDE SEQUENCE [LARGE SCALE GENOMIC DNA]</scope>
    <source>
        <strain evidence="6">JR1/69-1-13</strain>
    </source>
</reference>
<dbReference type="InterPro" id="IPR050679">
    <property type="entry name" value="Bact_HTH_transcr_reg"/>
</dbReference>
<evidence type="ECO:0000313" key="6">
    <source>
        <dbReference type="Proteomes" id="UP000245048"/>
    </source>
</evidence>
<organism evidence="5 6">
    <name type="scientific">Teichococcus aestuarii</name>
    <dbReference type="NCBI Taxonomy" id="568898"/>
    <lineage>
        <taxon>Bacteria</taxon>
        <taxon>Pseudomonadati</taxon>
        <taxon>Pseudomonadota</taxon>
        <taxon>Alphaproteobacteria</taxon>
        <taxon>Acetobacterales</taxon>
        <taxon>Roseomonadaceae</taxon>
        <taxon>Roseomonas</taxon>
    </lineage>
</organism>
<dbReference type="Gene3D" id="1.10.10.10">
    <property type="entry name" value="Winged helix-like DNA-binding domain superfamily/Winged helix DNA-binding domain"/>
    <property type="match status" value="1"/>
</dbReference>
<evidence type="ECO:0000259" key="4">
    <source>
        <dbReference type="PROSITE" id="PS50949"/>
    </source>
</evidence>
<dbReference type="SUPFAM" id="SSF64288">
    <property type="entry name" value="Chorismate lyase-like"/>
    <property type="match status" value="1"/>
</dbReference>
<gene>
    <name evidence="5" type="ORF">CR165_20105</name>
</gene>
<dbReference type="InterPro" id="IPR011663">
    <property type="entry name" value="UTRA"/>
</dbReference>
<evidence type="ECO:0000256" key="2">
    <source>
        <dbReference type="ARBA" id="ARBA00023125"/>
    </source>
</evidence>
<dbReference type="PRINTS" id="PR00035">
    <property type="entry name" value="HTHGNTR"/>
</dbReference>
<name>A0A2U1UZC0_9PROT</name>
<dbReference type="Proteomes" id="UP000245048">
    <property type="component" value="Unassembled WGS sequence"/>
</dbReference>
<keyword evidence="3" id="KW-0804">Transcription</keyword>
<dbReference type="SMART" id="SM00345">
    <property type="entry name" value="HTH_GNTR"/>
    <property type="match status" value="1"/>
</dbReference>
<comment type="caution">
    <text evidence="5">The sequence shown here is derived from an EMBL/GenBank/DDBJ whole genome shotgun (WGS) entry which is preliminary data.</text>
</comment>
<dbReference type="Pfam" id="PF00392">
    <property type="entry name" value="GntR"/>
    <property type="match status" value="1"/>
</dbReference>
<dbReference type="GO" id="GO:0003700">
    <property type="term" value="F:DNA-binding transcription factor activity"/>
    <property type="evidence" value="ECO:0007669"/>
    <property type="project" value="InterPro"/>
</dbReference>
<dbReference type="GO" id="GO:0003677">
    <property type="term" value="F:DNA binding"/>
    <property type="evidence" value="ECO:0007669"/>
    <property type="project" value="UniProtKB-KW"/>
</dbReference>
<evidence type="ECO:0000256" key="1">
    <source>
        <dbReference type="ARBA" id="ARBA00023015"/>
    </source>
</evidence>
<dbReference type="InterPro" id="IPR036390">
    <property type="entry name" value="WH_DNA-bd_sf"/>
</dbReference>
<dbReference type="PROSITE" id="PS50949">
    <property type="entry name" value="HTH_GNTR"/>
    <property type="match status" value="1"/>
</dbReference>